<dbReference type="EMBL" id="KN847322">
    <property type="protein sequence ID" value="KIW51367.1"/>
    <property type="molecule type" value="Genomic_DNA"/>
</dbReference>
<dbReference type="SUPFAM" id="SSF57850">
    <property type="entry name" value="RING/U-box"/>
    <property type="match status" value="2"/>
</dbReference>
<dbReference type="GO" id="GO:0016567">
    <property type="term" value="P:protein ubiquitination"/>
    <property type="evidence" value="ECO:0007669"/>
    <property type="project" value="InterPro"/>
</dbReference>
<dbReference type="InterPro" id="IPR031127">
    <property type="entry name" value="E3_UB_ligase_RBR"/>
</dbReference>
<dbReference type="EC" id="2.3.2.31" evidence="2"/>
<sequence>MMLSLSKFLAWSRSLTWNKPDSGAWARGPDSRTLLNRDYQPRTMENDDWDAEIARVAFTQQLQDIGNALRTIPESSKYAATLRNEAAAINLQMQEVEALEARRTSQRMQHSMYRAMLSDLPQLGDLGNRQGSTPVRRRGQGRAGETGNCEDCRVNPDGSTRLEDYIERLKLDEQARRECYICADQVLYSESVVFGECPHSWCHGCLRRAFDLAIKSHGGYPVRCCVQIQSISLDNPDVALALGDKMISDAKAKIMEYTPKIEPTVINRHALPSSLPDTISDRMATCPTCQQRTCASCKGPYHEKPDCSAVNDEAFEHWRDENGAATCPGCHHAVEITYGCNHMKCLCGMEFCYECSVTWKNCSCSRWHVDRLYDRAAQVAERQGRPANTEQVARELQTEEDCRHNDWTRSDLNRFAGDERYEMSRCRDCGWHANDFLWQCDGRAMRVCSRCRRDYRDFDHYRDEY</sequence>
<dbReference type="PROSITE" id="PS51873">
    <property type="entry name" value="TRIAD"/>
    <property type="match status" value="1"/>
</dbReference>
<evidence type="ECO:0000256" key="5">
    <source>
        <dbReference type="ARBA" id="ARBA00022737"/>
    </source>
</evidence>
<reference evidence="11 12" key="1">
    <citation type="submission" date="2015-01" db="EMBL/GenBank/DDBJ databases">
        <title>The Genome Sequence of Exophiala xenobiotica CBS118157.</title>
        <authorList>
            <consortium name="The Broad Institute Genomics Platform"/>
            <person name="Cuomo C."/>
            <person name="de Hoog S."/>
            <person name="Gorbushina A."/>
            <person name="Stielow B."/>
            <person name="Teixiera M."/>
            <person name="Abouelleil A."/>
            <person name="Chapman S.B."/>
            <person name="Priest M."/>
            <person name="Young S.K."/>
            <person name="Wortman J."/>
            <person name="Nusbaum C."/>
            <person name="Birren B."/>
        </authorList>
    </citation>
    <scope>NUCLEOTIDE SEQUENCE [LARGE SCALE GENOMIC DNA]</scope>
    <source>
        <strain evidence="11 12">CBS 118157</strain>
    </source>
</reference>
<gene>
    <name evidence="11" type="ORF">PV05_10097</name>
</gene>
<evidence type="ECO:0000256" key="8">
    <source>
        <dbReference type="ARBA" id="ARBA00022833"/>
    </source>
</evidence>
<organism evidence="11 12">
    <name type="scientific">Exophiala xenobiotica</name>
    <dbReference type="NCBI Taxonomy" id="348802"/>
    <lineage>
        <taxon>Eukaryota</taxon>
        <taxon>Fungi</taxon>
        <taxon>Dikarya</taxon>
        <taxon>Ascomycota</taxon>
        <taxon>Pezizomycotina</taxon>
        <taxon>Eurotiomycetes</taxon>
        <taxon>Chaetothyriomycetidae</taxon>
        <taxon>Chaetothyriales</taxon>
        <taxon>Herpotrichiellaceae</taxon>
        <taxon>Exophiala</taxon>
    </lineage>
</organism>
<dbReference type="GO" id="GO:0061630">
    <property type="term" value="F:ubiquitin protein ligase activity"/>
    <property type="evidence" value="ECO:0007669"/>
    <property type="project" value="UniProtKB-EC"/>
</dbReference>
<dbReference type="HOGENOM" id="CLU_022048_7_6_1"/>
<keyword evidence="5" id="KW-0677">Repeat</keyword>
<dbReference type="AlphaFoldDB" id="A0A0D2CN96"/>
<evidence type="ECO:0000256" key="4">
    <source>
        <dbReference type="ARBA" id="ARBA00022723"/>
    </source>
</evidence>
<dbReference type="Proteomes" id="UP000054342">
    <property type="component" value="Unassembled WGS sequence"/>
</dbReference>
<evidence type="ECO:0000256" key="1">
    <source>
        <dbReference type="ARBA" id="ARBA00001798"/>
    </source>
</evidence>
<proteinExistence type="predicted"/>
<accession>A0A0D2CN96</accession>
<dbReference type="GO" id="GO:0008270">
    <property type="term" value="F:zinc ion binding"/>
    <property type="evidence" value="ECO:0007669"/>
    <property type="project" value="UniProtKB-KW"/>
</dbReference>
<dbReference type="RefSeq" id="XP_013311951.1">
    <property type="nucleotide sequence ID" value="XM_013456497.1"/>
</dbReference>
<dbReference type="InterPro" id="IPR044066">
    <property type="entry name" value="TRIAD_supradom"/>
</dbReference>
<dbReference type="Gene3D" id="3.30.40.10">
    <property type="entry name" value="Zinc/RING finger domain, C3HC4 (zinc finger)"/>
    <property type="match status" value="1"/>
</dbReference>
<evidence type="ECO:0000313" key="12">
    <source>
        <dbReference type="Proteomes" id="UP000054342"/>
    </source>
</evidence>
<evidence type="ECO:0000256" key="6">
    <source>
        <dbReference type="ARBA" id="ARBA00022771"/>
    </source>
</evidence>
<keyword evidence="3" id="KW-0808">Transferase</keyword>
<dbReference type="CDD" id="cd22584">
    <property type="entry name" value="Rcat_RBR_unk"/>
    <property type="match status" value="1"/>
</dbReference>
<dbReference type="Pfam" id="PF01485">
    <property type="entry name" value="IBR"/>
    <property type="match status" value="1"/>
</dbReference>
<dbReference type="STRING" id="348802.A0A0D2CN96"/>
<evidence type="ECO:0000256" key="3">
    <source>
        <dbReference type="ARBA" id="ARBA00022679"/>
    </source>
</evidence>
<dbReference type="Gene3D" id="1.20.120.1750">
    <property type="match status" value="1"/>
</dbReference>
<feature type="domain" description="RING-type" evidence="10">
    <location>
        <begin position="175"/>
        <end position="374"/>
    </location>
</feature>
<keyword evidence="4" id="KW-0479">Metal-binding</keyword>
<keyword evidence="8" id="KW-0862">Zinc</keyword>
<name>A0A0D2CN96_9EURO</name>
<evidence type="ECO:0000259" key="10">
    <source>
        <dbReference type="PROSITE" id="PS51873"/>
    </source>
</evidence>
<dbReference type="GeneID" id="25332005"/>
<dbReference type="InterPro" id="IPR002867">
    <property type="entry name" value="IBR_dom"/>
</dbReference>
<comment type="catalytic activity">
    <reaction evidence="1">
        <text>[E2 ubiquitin-conjugating enzyme]-S-ubiquitinyl-L-cysteine + [acceptor protein]-L-lysine = [E2 ubiquitin-conjugating enzyme]-L-cysteine + [acceptor protein]-N(6)-ubiquitinyl-L-lysine.</text>
        <dbReference type="EC" id="2.3.2.31"/>
    </reaction>
</comment>
<keyword evidence="7" id="KW-0833">Ubl conjugation pathway</keyword>
<keyword evidence="6" id="KW-0863">Zinc-finger</keyword>
<evidence type="ECO:0000313" key="11">
    <source>
        <dbReference type="EMBL" id="KIW51367.1"/>
    </source>
</evidence>
<feature type="region of interest" description="Disordered" evidence="9">
    <location>
        <begin position="123"/>
        <end position="149"/>
    </location>
</feature>
<protein>
    <recommendedName>
        <fullName evidence="2">RBR-type E3 ubiquitin transferase</fullName>
        <ecNumber evidence="2">2.3.2.31</ecNumber>
    </recommendedName>
</protein>
<dbReference type="CDD" id="cd20335">
    <property type="entry name" value="BRcat_RBR"/>
    <property type="match status" value="1"/>
</dbReference>
<keyword evidence="12" id="KW-1185">Reference proteome</keyword>
<dbReference type="InterPro" id="IPR013083">
    <property type="entry name" value="Znf_RING/FYVE/PHD"/>
</dbReference>
<evidence type="ECO:0000256" key="2">
    <source>
        <dbReference type="ARBA" id="ARBA00012251"/>
    </source>
</evidence>
<evidence type="ECO:0000256" key="7">
    <source>
        <dbReference type="ARBA" id="ARBA00022786"/>
    </source>
</evidence>
<evidence type="ECO:0000256" key="9">
    <source>
        <dbReference type="SAM" id="MobiDB-lite"/>
    </source>
</evidence>
<dbReference type="OrthoDB" id="9977870at2759"/>
<dbReference type="PANTHER" id="PTHR11685">
    <property type="entry name" value="RBR FAMILY RING FINGER AND IBR DOMAIN-CONTAINING"/>
    <property type="match status" value="1"/>
</dbReference>